<comment type="caution">
    <text evidence="5">The sequence shown here is derived from an EMBL/GenBank/DDBJ whole genome shotgun (WGS) entry which is preliminary data.</text>
</comment>
<dbReference type="Pfam" id="PF00356">
    <property type="entry name" value="LacI"/>
    <property type="match status" value="1"/>
</dbReference>
<evidence type="ECO:0000313" key="5">
    <source>
        <dbReference type="EMBL" id="PJJ61873.1"/>
    </source>
</evidence>
<gene>
    <name evidence="5" type="ORF">CLV54_1660</name>
</gene>
<dbReference type="OrthoDB" id="3227375at2"/>
<dbReference type="EMBL" id="PGFB01000003">
    <property type="protein sequence ID" value="PJJ61873.1"/>
    <property type="molecule type" value="Genomic_DNA"/>
</dbReference>
<evidence type="ECO:0000259" key="4">
    <source>
        <dbReference type="PROSITE" id="PS50932"/>
    </source>
</evidence>
<dbReference type="InterPro" id="IPR028082">
    <property type="entry name" value="Peripla_BP_I"/>
</dbReference>
<dbReference type="PROSITE" id="PS50932">
    <property type="entry name" value="HTH_LACI_2"/>
    <property type="match status" value="1"/>
</dbReference>
<dbReference type="InterPro" id="IPR046335">
    <property type="entry name" value="LacI/GalR-like_sensor"/>
</dbReference>
<proteinExistence type="predicted"/>
<evidence type="ECO:0000256" key="1">
    <source>
        <dbReference type="ARBA" id="ARBA00023015"/>
    </source>
</evidence>
<dbReference type="InterPro" id="IPR000843">
    <property type="entry name" value="HTH_LacI"/>
</dbReference>
<dbReference type="SMART" id="SM00354">
    <property type="entry name" value="HTH_LACI"/>
    <property type="match status" value="1"/>
</dbReference>
<dbReference type="Gene3D" id="3.40.50.2300">
    <property type="match status" value="2"/>
</dbReference>
<dbReference type="Proteomes" id="UP000230161">
    <property type="component" value="Unassembled WGS sequence"/>
</dbReference>
<feature type="domain" description="HTH lacI-type" evidence="4">
    <location>
        <begin position="6"/>
        <end position="65"/>
    </location>
</feature>
<keyword evidence="6" id="KW-1185">Reference proteome</keyword>
<dbReference type="RefSeq" id="WP_100344498.1">
    <property type="nucleotide sequence ID" value="NZ_PGFB01000003.1"/>
</dbReference>
<accession>A0A2M9BV94</accession>
<dbReference type="SUPFAM" id="SSF47413">
    <property type="entry name" value="lambda repressor-like DNA-binding domains"/>
    <property type="match status" value="1"/>
</dbReference>
<dbReference type="GO" id="GO:0003700">
    <property type="term" value="F:DNA-binding transcription factor activity"/>
    <property type="evidence" value="ECO:0007669"/>
    <property type="project" value="TreeGrafter"/>
</dbReference>
<keyword evidence="2" id="KW-0238">DNA-binding</keyword>
<dbReference type="PANTHER" id="PTHR30146:SF138">
    <property type="entry name" value="TRANSCRIPTIONAL REGULATORY PROTEIN"/>
    <property type="match status" value="1"/>
</dbReference>
<keyword evidence="1" id="KW-0805">Transcription regulation</keyword>
<reference evidence="5 6" key="1">
    <citation type="submission" date="2017-11" db="EMBL/GenBank/DDBJ databases">
        <title>Genomic Encyclopedia of Archaeal and Bacterial Type Strains, Phase II (KMG-II): From Individual Species to Whole Genera.</title>
        <authorList>
            <person name="Goeker M."/>
        </authorList>
    </citation>
    <scope>NUCLEOTIDE SEQUENCE [LARGE SCALE GENOMIC DNA]</scope>
    <source>
        <strain evidence="5 6">DSM 25625</strain>
    </source>
</reference>
<dbReference type="CDD" id="cd06267">
    <property type="entry name" value="PBP1_LacI_sugar_binding-like"/>
    <property type="match status" value="1"/>
</dbReference>
<dbReference type="SUPFAM" id="SSF53822">
    <property type="entry name" value="Periplasmic binding protein-like I"/>
    <property type="match status" value="1"/>
</dbReference>
<evidence type="ECO:0000256" key="3">
    <source>
        <dbReference type="ARBA" id="ARBA00023163"/>
    </source>
</evidence>
<protein>
    <submittedName>
        <fullName evidence="5">LacI family transcriptional regulator</fullName>
    </submittedName>
</protein>
<dbReference type="AlphaFoldDB" id="A0A2M9BV94"/>
<organism evidence="5 6">
    <name type="scientific">Compostimonas suwonensis</name>
    <dbReference type="NCBI Taxonomy" id="1048394"/>
    <lineage>
        <taxon>Bacteria</taxon>
        <taxon>Bacillati</taxon>
        <taxon>Actinomycetota</taxon>
        <taxon>Actinomycetes</taxon>
        <taxon>Micrococcales</taxon>
        <taxon>Microbacteriaceae</taxon>
        <taxon>Compostimonas</taxon>
    </lineage>
</organism>
<dbReference type="Pfam" id="PF13377">
    <property type="entry name" value="Peripla_BP_3"/>
    <property type="match status" value="1"/>
</dbReference>
<evidence type="ECO:0000313" key="6">
    <source>
        <dbReference type="Proteomes" id="UP000230161"/>
    </source>
</evidence>
<evidence type="ECO:0000256" key="2">
    <source>
        <dbReference type="ARBA" id="ARBA00023125"/>
    </source>
</evidence>
<dbReference type="Gene3D" id="1.10.260.40">
    <property type="entry name" value="lambda repressor-like DNA-binding domains"/>
    <property type="match status" value="1"/>
</dbReference>
<sequence>MTAKRPTMRSVAEVVGVSHQTVARVLNGDTTVVESTRQRVLAAAAEQNYVLTTATRSTQARSTSKIIGVIAPYGADALFNDPHLLGVVHGATRAIAARGHKMLLSLPATEHDRTNVFADALAERITDAMIVEAGVGEEGFADIVKAGYPMIVIGYTTHEVASVRGDDEGGMYALTQHLLALGHRRIAVIDGPEEDRLVLASRRAGIQRAMKDAAIGEIVVVERGDFGTESGEAAAARLMSAEQHPTAIMAMNDRMAIGAMNWLQHNGYSVPGDISVTGFDDIPAAALVSPALTSVHVSSPDLGEKAAEILLDSGLRPTAGTTVLPVRLVVRDSTSPARRG</sequence>
<dbReference type="CDD" id="cd01392">
    <property type="entry name" value="HTH_LacI"/>
    <property type="match status" value="1"/>
</dbReference>
<dbReference type="GO" id="GO:0000976">
    <property type="term" value="F:transcription cis-regulatory region binding"/>
    <property type="evidence" value="ECO:0007669"/>
    <property type="project" value="TreeGrafter"/>
</dbReference>
<keyword evidence="3" id="KW-0804">Transcription</keyword>
<name>A0A2M9BV94_9MICO</name>
<dbReference type="PANTHER" id="PTHR30146">
    <property type="entry name" value="LACI-RELATED TRANSCRIPTIONAL REPRESSOR"/>
    <property type="match status" value="1"/>
</dbReference>
<dbReference type="InterPro" id="IPR010982">
    <property type="entry name" value="Lambda_DNA-bd_dom_sf"/>
</dbReference>